<organism evidence="1 2">
    <name type="scientific">Pseudomonas fluorescens</name>
    <dbReference type="NCBI Taxonomy" id="294"/>
    <lineage>
        <taxon>Bacteria</taxon>
        <taxon>Pseudomonadati</taxon>
        <taxon>Pseudomonadota</taxon>
        <taxon>Gammaproteobacteria</taxon>
        <taxon>Pseudomonadales</taxon>
        <taxon>Pseudomonadaceae</taxon>
        <taxon>Pseudomonas</taxon>
    </lineage>
</organism>
<name>A0A5E7C3I7_PSEFL</name>
<proteinExistence type="predicted"/>
<dbReference type="Gene3D" id="3.40.50.850">
    <property type="entry name" value="Isochorismatase-like"/>
    <property type="match status" value="1"/>
</dbReference>
<sequence>MRCSGIGKLTWVATARRHHRTPRRIHYPFQKQLGWHPAPDDNSLVEADRIFIKHGYAPSPDTIQYLKSLNVDRVLVCGLQTETCCLGPFSGPIPTYSSYLEKKTEFLRVVIVFCLGPIE</sequence>
<dbReference type="EMBL" id="CABVHQ010000020">
    <property type="protein sequence ID" value="VVN98610.1"/>
    <property type="molecule type" value="Genomic_DNA"/>
</dbReference>
<accession>A0A5E7C3I7</accession>
<dbReference type="Proteomes" id="UP000337909">
    <property type="component" value="Unassembled WGS sequence"/>
</dbReference>
<evidence type="ECO:0000313" key="1">
    <source>
        <dbReference type="EMBL" id="VVN98610.1"/>
    </source>
</evidence>
<dbReference type="SUPFAM" id="SSF52499">
    <property type="entry name" value="Isochorismatase-like hydrolases"/>
    <property type="match status" value="1"/>
</dbReference>
<reference evidence="1 2" key="1">
    <citation type="submission" date="2019-09" db="EMBL/GenBank/DDBJ databases">
        <authorList>
            <person name="Chandra G."/>
            <person name="Truman W A."/>
        </authorList>
    </citation>
    <scope>NUCLEOTIDE SEQUENCE [LARGE SCALE GENOMIC DNA]</scope>
    <source>
        <strain evidence="1">PS691</strain>
    </source>
</reference>
<dbReference type="InterPro" id="IPR036380">
    <property type="entry name" value="Isochorismatase-like_sf"/>
</dbReference>
<evidence type="ECO:0008006" key="3">
    <source>
        <dbReference type="Google" id="ProtNLM"/>
    </source>
</evidence>
<gene>
    <name evidence="1" type="ORF">PS691_02445</name>
</gene>
<evidence type="ECO:0000313" key="2">
    <source>
        <dbReference type="Proteomes" id="UP000337909"/>
    </source>
</evidence>
<dbReference type="AlphaFoldDB" id="A0A5E7C3I7"/>
<protein>
    <recommendedName>
        <fullName evidence="3">Isochorismatase-like domain-containing protein</fullName>
    </recommendedName>
</protein>